<gene>
    <name evidence="2" type="ORF">HZU75_15690</name>
</gene>
<evidence type="ECO:0000256" key="1">
    <source>
        <dbReference type="SAM" id="SignalP"/>
    </source>
</evidence>
<accession>A0A7D5ZJF1</accession>
<name>A0A7D5ZJF1_9NEIS</name>
<feature type="signal peptide" evidence="1">
    <location>
        <begin position="1"/>
        <end position="20"/>
    </location>
</feature>
<dbReference type="Proteomes" id="UP000510822">
    <property type="component" value="Chromosome"/>
</dbReference>
<dbReference type="PANTHER" id="PTHR36302">
    <property type="entry name" value="BLR7088 PROTEIN"/>
    <property type="match status" value="1"/>
</dbReference>
<dbReference type="InterPro" id="IPR007410">
    <property type="entry name" value="LpqE-like"/>
</dbReference>
<protein>
    <submittedName>
        <fullName evidence="2">Copper chaperone PCu(A)C</fullName>
    </submittedName>
</protein>
<proteinExistence type="predicted"/>
<reference evidence="2 3" key="1">
    <citation type="journal article" date="2016" name="Int. J. Syst. Evol. Microbiol.">
        <title>Chitinibacter fontanus sp. nov., isolated from a spring.</title>
        <authorList>
            <person name="Sheu S.Y."/>
            <person name="Li Y.S."/>
            <person name="Young C.C."/>
            <person name="Chen W.M."/>
        </authorList>
    </citation>
    <scope>NUCLEOTIDE SEQUENCE [LARGE SCALE GENOMIC DNA]</scope>
    <source>
        <strain evidence="2 3">STM-7</strain>
    </source>
</reference>
<organism evidence="2 3">
    <name type="scientific">Chitinibacter fontanus</name>
    <dbReference type="NCBI Taxonomy" id="1737446"/>
    <lineage>
        <taxon>Bacteria</taxon>
        <taxon>Pseudomonadati</taxon>
        <taxon>Pseudomonadota</taxon>
        <taxon>Betaproteobacteria</taxon>
        <taxon>Neisseriales</taxon>
        <taxon>Chitinibacteraceae</taxon>
        <taxon>Chitinibacter</taxon>
    </lineage>
</organism>
<dbReference type="SUPFAM" id="SSF110087">
    <property type="entry name" value="DR1885-like metal-binding protein"/>
    <property type="match status" value="1"/>
</dbReference>
<dbReference type="InterPro" id="IPR058248">
    <property type="entry name" value="Lxx211020-like"/>
</dbReference>
<keyword evidence="3" id="KW-1185">Reference proteome</keyword>
<dbReference type="Gene3D" id="2.60.40.1890">
    <property type="entry name" value="PCu(A)C copper chaperone"/>
    <property type="match status" value="1"/>
</dbReference>
<evidence type="ECO:0000313" key="2">
    <source>
        <dbReference type="EMBL" id="QLI82847.1"/>
    </source>
</evidence>
<dbReference type="EMBL" id="CP058952">
    <property type="protein sequence ID" value="QLI82847.1"/>
    <property type="molecule type" value="Genomic_DNA"/>
</dbReference>
<sequence>MKAGMKLGLALMLAMSTAMAHDYQVGELKIAHPWTRATAPAAKMGGVFLSVNNLGTEGDTLLKAESEVAEATELHQMEMVDGVMKMRQVPSIVVPAKGELKLAPGGLHIMLINLKQALKEGEKIPLKLTFAKAGVVEVKVRVEAMGSKGVAPGEKH</sequence>
<dbReference type="Pfam" id="PF04314">
    <property type="entry name" value="PCuAC"/>
    <property type="match status" value="1"/>
</dbReference>
<dbReference type="AlphaFoldDB" id="A0A7D5ZJF1"/>
<evidence type="ECO:0000313" key="3">
    <source>
        <dbReference type="Proteomes" id="UP000510822"/>
    </source>
</evidence>
<dbReference type="InterPro" id="IPR036182">
    <property type="entry name" value="PCuAC_sf"/>
</dbReference>
<feature type="chain" id="PRO_5028929119" evidence="1">
    <location>
        <begin position="21"/>
        <end position="156"/>
    </location>
</feature>
<dbReference type="KEGG" id="cfon:HZU75_15690"/>
<dbReference type="PANTHER" id="PTHR36302:SF1">
    <property type="entry name" value="COPPER CHAPERONE PCU(A)C"/>
    <property type="match status" value="1"/>
</dbReference>
<keyword evidence="1" id="KW-0732">Signal</keyword>